<feature type="compositionally biased region" description="Basic residues" evidence="1">
    <location>
        <begin position="78"/>
        <end position="92"/>
    </location>
</feature>
<accession>A0A1V8TC26</accession>
<evidence type="ECO:0008006" key="4">
    <source>
        <dbReference type="Google" id="ProtNLM"/>
    </source>
</evidence>
<feature type="region of interest" description="Disordered" evidence="1">
    <location>
        <begin position="68"/>
        <end position="163"/>
    </location>
</feature>
<keyword evidence="3" id="KW-1185">Reference proteome</keyword>
<dbReference type="OrthoDB" id="4159781at2759"/>
<sequence>MLSRHDNIFAPHTTISATTGAWLDGEQKGWGAGKEQRVLTHRDTDLDLDSAAGTPVETPTNISFQFLNFNHPDDAKSSQHRKKVRSHVTKQQHQREQALTAARRAKGYQEERPSDDLPQQKAHASTFPSQAPSTSEHSSSERPAPSISTASSQSPSPVTSPAAYSPAITIDPLDVYPPEWHSYIPRILDHYNTSMAVDNPDVDGRSARGLNRSLFSPFLRTDLAPLHATMLVAASHYSRLGGSRSHAIDLLQLRGMAISEINGALADDARGTSDHLIMAVAIMATYEALFGDRTVCNTHMQGLTRMVSLRGGLPALGLDGFLERTLLYVDANVSHITNTRLYFDPRAFPSSSPEVVHPQPDPLVFSSGGLARRTDG</sequence>
<dbReference type="AlphaFoldDB" id="A0A1V8TC26"/>
<dbReference type="InterPro" id="IPR021858">
    <property type="entry name" value="Fun_TF"/>
</dbReference>
<evidence type="ECO:0000256" key="1">
    <source>
        <dbReference type="SAM" id="MobiDB-lite"/>
    </source>
</evidence>
<dbReference type="PANTHER" id="PTHR37540">
    <property type="entry name" value="TRANSCRIPTION FACTOR (ACR-2), PUTATIVE-RELATED-RELATED"/>
    <property type="match status" value="1"/>
</dbReference>
<proteinExistence type="predicted"/>
<dbReference type="STRING" id="1507870.A0A1V8TC26"/>
<comment type="caution">
    <text evidence="2">The sequence shown here is derived from an EMBL/GenBank/DDBJ whole genome shotgun (WGS) entry which is preliminary data.</text>
</comment>
<protein>
    <recommendedName>
        <fullName evidence="4">Transcription factor domain-containing protein</fullName>
    </recommendedName>
</protein>
<dbReference type="InParanoid" id="A0A1V8TC26"/>
<reference evidence="3" key="1">
    <citation type="submission" date="2017-03" db="EMBL/GenBank/DDBJ databases">
        <title>Genomes of endolithic fungi from Antarctica.</title>
        <authorList>
            <person name="Coleine C."/>
            <person name="Masonjones S."/>
            <person name="Stajich J.E."/>
        </authorList>
    </citation>
    <scope>NUCLEOTIDE SEQUENCE [LARGE SCALE GENOMIC DNA]</scope>
    <source>
        <strain evidence="3">CCFEE 5527</strain>
    </source>
</reference>
<dbReference type="EMBL" id="NAJO01000011">
    <property type="protein sequence ID" value="OQO08925.1"/>
    <property type="molecule type" value="Genomic_DNA"/>
</dbReference>
<dbReference type="Pfam" id="PF11951">
    <property type="entry name" value="Fungal_trans_2"/>
    <property type="match status" value="1"/>
</dbReference>
<gene>
    <name evidence="2" type="ORF">B0A48_05815</name>
</gene>
<dbReference type="Proteomes" id="UP000192596">
    <property type="component" value="Unassembled WGS sequence"/>
</dbReference>
<feature type="region of interest" description="Disordered" evidence="1">
    <location>
        <begin position="352"/>
        <end position="376"/>
    </location>
</feature>
<organism evidence="2 3">
    <name type="scientific">Cryoendolithus antarcticus</name>
    <dbReference type="NCBI Taxonomy" id="1507870"/>
    <lineage>
        <taxon>Eukaryota</taxon>
        <taxon>Fungi</taxon>
        <taxon>Dikarya</taxon>
        <taxon>Ascomycota</taxon>
        <taxon>Pezizomycotina</taxon>
        <taxon>Dothideomycetes</taxon>
        <taxon>Dothideomycetidae</taxon>
        <taxon>Cladosporiales</taxon>
        <taxon>Cladosporiaceae</taxon>
        <taxon>Cryoendolithus</taxon>
    </lineage>
</organism>
<dbReference type="PANTHER" id="PTHR37540:SF5">
    <property type="entry name" value="TRANSCRIPTION FACTOR DOMAIN-CONTAINING PROTEIN"/>
    <property type="match status" value="1"/>
</dbReference>
<name>A0A1V8TC26_9PEZI</name>
<feature type="compositionally biased region" description="Polar residues" evidence="1">
    <location>
        <begin position="122"/>
        <end position="137"/>
    </location>
</feature>
<evidence type="ECO:0000313" key="3">
    <source>
        <dbReference type="Proteomes" id="UP000192596"/>
    </source>
</evidence>
<evidence type="ECO:0000313" key="2">
    <source>
        <dbReference type="EMBL" id="OQO08925.1"/>
    </source>
</evidence>
<feature type="compositionally biased region" description="Low complexity" evidence="1">
    <location>
        <begin position="143"/>
        <end position="163"/>
    </location>
</feature>